<evidence type="ECO:0000259" key="1">
    <source>
        <dbReference type="Pfam" id="PF00107"/>
    </source>
</evidence>
<keyword evidence="3" id="KW-1185">Reference proteome</keyword>
<dbReference type="SUPFAM" id="SSF51735">
    <property type="entry name" value="NAD(P)-binding Rossmann-fold domains"/>
    <property type="match status" value="1"/>
</dbReference>
<feature type="domain" description="Alcohol dehydrogenase-like C-terminal" evidence="1">
    <location>
        <begin position="208"/>
        <end position="332"/>
    </location>
</feature>
<comment type="caution">
    <text evidence="2">The sequence shown here is derived from an EMBL/GenBank/DDBJ whole genome shotgun (WGS) entry which is preliminary data.</text>
</comment>
<dbReference type="AlphaFoldDB" id="A0A9P5CQL1"/>
<dbReference type="EMBL" id="MU032346">
    <property type="protein sequence ID" value="KAF3767343.1"/>
    <property type="molecule type" value="Genomic_DNA"/>
</dbReference>
<evidence type="ECO:0000313" key="2">
    <source>
        <dbReference type="EMBL" id="KAF3767343.1"/>
    </source>
</evidence>
<dbReference type="GO" id="GO:0016491">
    <property type="term" value="F:oxidoreductase activity"/>
    <property type="evidence" value="ECO:0007669"/>
    <property type="project" value="TreeGrafter"/>
</dbReference>
<sequence length="379" mass="40114">MSANTNTNTTLPSTYRALQFHSPSEPATIVTKPTPTLPPPLGTAIIKPLQASVVSYTNEIFQNGNPRGYKYPLPLVPGVSCIGRLVGTPADAPALQPGQLVLVDAVIRARDQEAGGAEFLLGYHGGRGLSYRIMEEAWRDGTWAEVLRVPVENVHVLDEARLLGATRLGYKLEDLGAMASLAVPYGGLATVKLRPGETVIVAPATGGFGGAAVHVALALGARVIAMGRNEAALAGLEALGQGSAAAAGLGSKAVDVFFEISPPRVVDGPNQTVPYLTAAIKSLRKKGRAVFMGGILHDVSLPVWDIAHGLKTLQGWWMYTPTQLEELIHLLESGTLRVGAERGFKCSGVFPLEKWEEAFEVAARESAPGSYTVLAPNRE</sequence>
<evidence type="ECO:0000313" key="3">
    <source>
        <dbReference type="Proteomes" id="UP000803844"/>
    </source>
</evidence>
<dbReference type="Proteomes" id="UP000803844">
    <property type="component" value="Unassembled WGS sequence"/>
</dbReference>
<dbReference type="PANTHER" id="PTHR43677">
    <property type="entry name" value="SHORT-CHAIN DEHYDROGENASE/REDUCTASE"/>
    <property type="match status" value="1"/>
</dbReference>
<gene>
    <name evidence="2" type="ORF">M406DRAFT_254899</name>
</gene>
<dbReference type="PANTHER" id="PTHR43677:SF4">
    <property type="entry name" value="QUINONE OXIDOREDUCTASE-LIKE PROTEIN 2"/>
    <property type="match status" value="1"/>
</dbReference>
<dbReference type="Pfam" id="PF00107">
    <property type="entry name" value="ADH_zinc_N"/>
    <property type="match status" value="1"/>
</dbReference>
<accession>A0A9P5CQL1</accession>
<dbReference type="GeneID" id="63834122"/>
<reference evidence="2" key="1">
    <citation type="journal article" date="2020" name="Phytopathology">
        <title>Genome sequence of the chestnut blight fungus Cryphonectria parasitica EP155: A fundamental resource for an archetypical invasive plant pathogen.</title>
        <authorList>
            <person name="Crouch J.A."/>
            <person name="Dawe A."/>
            <person name="Aerts A."/>
            <person name="Barry K."/>
            <person name="Churchill A.C.L."/>
            <person name="Grimwood J."/>
            <person name="Hillman B."/>
            <person name="Milgroom M.G."/>
            <person name="Pangilinan J."/>
            <person name="Smith M."/>
            <person name="Salamov A."/>
            <person name="Schmutz J."/>
            <person name="Yadav J."/>
            <person name="Grigoriev I.V."/>
            <person name="Nuss D."/>
        </authorList>
    </citation>
    <scope>NUCLEOTIDE SEQUENCE</scope>
    <source>
        <strain evidence="2">EP155</strain>
    </source>
</reference>
<dbReference type="Gene3D" id="3.90.180.10">
    <property type="entry name" value="Medium-chain alcohol dehydrogenases, catalytic domain"/>
    <property type="match status" value="1"/>
</dbReference>
<dbReference type="OrthoDB" id="5407715at2759"/>
<dbReference type="InterPro" id="IPR051397">
    <property type="entry name" value="Zn-ADH-like_protein"/>
</dbReference>
<dbReference type="InterPro" id="IPR011032">
    <property type="entry name" value="GroES-like_sf"/>
</dbReference>
<dbReference type="CDD" id="cd05188">
    <property type="entry name" value="MDR"/>
    <property type="match status" value="1"/>
</dbReference>
<proteinExistence type="predicted"/>
<dbReference type="InterPro" id="IPR036291">
    <property type="entry name" value="NAD(P)-bd_dom_sf"/>
</dbReference>
<dbReference type="SUPFAM" id="SSF50129">
    <property type="entry name" value="GroES-like"/>
    <property type="match status" value="1"/>
</dbReference>
<organism evidence="2 3">
    <name type="scientific">Cryphonectria parasitica (strain ATCC 38755 / EP155)</name>
    <dbReference type="NCBI Taxonomy" id="660469"/>
    <lineage>
        <taxon>Eukaryota</taxon>
        <taxon>Fungi</taxon>
        <taxon>Dikarya</taxon>
        <taxon>Ascomycota</taxon>
        <taxon>Pezizomycotina</taxon>
        <taxon>Sordariomycetes</taxon>
        <taxon>Sordariomycetidae</taxon>
        <taxon>Diaporthales</taxon>
        <taxon>Cryphonectriaceae</taxon>
        <taxon>Cryphonectria-Endothia species complex</taxon>
        <taxon>Cryphonectria</taxon>
    </lineage>
</organism>
<name>A0A9P5CQL1_CRYP1</name>
<dbReference type="InterPro" id="IPR013149">
    <property type="entry name" value="ADH-like_C"/>
</dbReference>
<protein>
    <submittedName>
        <fullName evidence="2">NAD(P)-binding protein</fullName>
    </submittedName>
</protein>
<dbReference type="GO" id="GO:0005739">
    <property type="term" value="C:mitochondrion"/>
    <property type="evidence" value="ECO:0007669"/>
    <property type="project" value="TreeGrafter"/>
</dbReference>
<dbReference type="Gene3D" id="3.40.50.720">
    <property type="entry name" value="NAD(P)-binding Rossmann-like Domain"/>
    <property type="match status" value="1"/>
</dbReference>
<dbReference type="RefSeq" id="XP_040778304.1">
    <property type="nucleotide sequence ID" value="XM_040916993.1"/>
</dbReference>